<feature type="chain" id="PRO_5015651094" evidence="1">
    <location>
        <begin position="25"/>
        <end position="332"/>
    </location>
</feature>
<dbReference type="PANTHER" id="PTHR43283:SF7">
    <property type="entry name" value="BETA-LACTAMASE-RELATED DOMAIN-CONTAINING PROTEIN"/>
    <property type="match status" value="1"/>
</dbReference>
<dbReference type="SUPFAM" id="SSF56601">
    <property type="entry name" value="beta-lactamase/transpeptidase-like"/>
    <property type="match status" value="1"/>
</dbReference>
<dbReference type="PANTHER" id="PTHR43283">
    <property type="entry name" value="BETA-LACTAMASE-RELATED"/>
    <property type="match status" value="1"/>
</dbReference>
<gene>
    <name evidence="3" type="ORF">C4N9_10185</name>
</gene>
<evidence type="ECO:0000256" key="1">
    <source>
        <dbReference type="SAM" id="SignalP"/>
    </source>
</evidence>
<feature type="domain" description="Beta-lactamase-related" evidence="2">
    <location>
        <begin position="48"/>
        <end position="309"/>
    </location>
</feature>
<sequence length="332" mass="35380">MPLTRRRFAALALTGLAVPLAAPALLRAQSAAQEIAAEARGMDQLHTIMVQRGDELVVAEAPRDRGLDQVANIKSCSKSLLALLLGTALERGEIPALDSTLADVAPGLIPDDATEGVGDLTMEDLVTLRMGLQGTSGADYGAWVNSRDWVSYVLRQPRIAENGGRMIYSTGTTHLLGAVLAEATGTSLRDLARARLGDPLGIDIPDWLTDPQGFYFGGNEMGLTPRAMLRVAVMMRDGGRWDGEQVVPADWIIASRIPRTRSPYSGLDYGYGWFLTEDGWVLARGYGGQIIAALPRSGLAVAITSDPARPARSDGYFGALLDLLRGPVAALA</sequence>
<reference evidence="3 4" key="1">
    <citation type="submission" date="2018-05" db="EMBL/GenBank/DDBJ databases">
        <title>Pararhodobacter marina sp. nov., isolated from deep-sea water of the Indian Ocean.</title>
        <authorList>
            <person name="Lai Q.Sr."/>
            <person name="Liu X."/>
            <person name="Shao Z."/>
        </authorList>
    </citation>
    <scope>NUCLEOTIDE SEQUENCE [LARGE SCALE GENOMIC DNA]</scope>
    <source>
        <strain evidence="3 4">CIC4N-9</strain>
    </source>
</reference>
<organism evidence="3 4">
    <name type="scientific">Pararhodobacter marinus</name>
    <dbReference type="NCBI Taxonomy" id="2184063"/>
    <lineage>
        <taxon>Bacteria</taxon>
        <taxon>Pseudomonadati</taxon>
        <taxon>Pseudomonadota</taxon>
        <taxon>Alphaproteobacteria</taxon>
        <taxon>Rhodobacterales</taxon>
        <taxon>Paracoccaceae</taxon>
        <taxon>Pararhodobacter</taxon>
    </lineage>
</organism>
<dbReference type="EMBL" id="QEYD01000005">
    <property type="protein sequence ID" value="PWE29169.1"/>
    <property type="molecule type" value="Genomic_DNA"/>
</dbReference>
<evidence type="ECO:0000313" key="3">
    <source>
        <dbReference type="EMBL" id="PWE29169.1"/>
    </source>
</evidence>
<comment type="caution">
    <text evidence="3">The sequence shown here is derived from an EMBL/GenBank/DDBJ whole genome shotgun (WGS) entry which is preliminary data.</text>
</comment>
<dbReference type="InterPro" id="IPR001466">
    <property type="entry name" value="Beta-lactam-related"/>
</dbReference>
<dbReference type="AlphaFoldDB" id="A0A2U2CBD0"/>
<dbReference type="PROSITE" id="PS51318">
    <property type="entry name" value="TAT"/>
    <property type="match status" value="1"/>
</dbReference>
<dbReference type="OrthoDB" id="9814204at2"/>
<dbReference type="GeneID" id="94365259"/>
<keyword evidence="1" id="KW-0732">Signal</keyword>
<dbReference type="GO" id="GO:0016787">
    <property type="term" value="F:hydrolase activity"/>
    <property type="evidence" value="ECO:0007669"/>
    <property type="project" value="UniProtKB-KW"/>
</dbReference>
<evidence type="ECO:0000313" key="4">
    <source>
        <dbReference type="Proteomes" id="UP000244940"/>
    </source>
</evidence>
<name>A0A2U2CBD0_9RHOB</name>
<dbReference type="InterPro" id="IPR050789">
    <property type="entry name" value="Diverse_Enzym_Activities"/>
</dbReference>
<feature type="signal peptide" evidence="1">
    <location>
        <begin position="1"/>
        <end position="24"/>
    </location>
</feature>
<dbReference type="InterPro" id="IPR012338">
    <property type="entry name" value="Beta-lactam/transpept-like"/>
</dbReference>
<dbReference type="Pfam" id="PF00144">
    <property type="entry name" value="Beta-lactamase"/>
    <property type="match status" value="1"/>
</dbReference>
<proteinExistence type="predicted"/>
<protein>
    <submittedName>
        <fullName evidence="3">6-aminohexanoate hydrolase</fullName>
    </submittedName>
</protein>
<keyword evidence="3" id="KW-0378">Hydrolase</keyword>
<accession>A0A2U2CBD0</accession>
<dbReference type="InterPro" id="IPR006311">
    <property type="entry name" value="TAT_signal"/>
</dbReference>
<evidence type="ECO:0000259" key="2">
    <source>
        <dbReference type="Pfam" id="PF00144"/>
    </source>
</evidence>
<dbReference type="Proteomes" id="UP000244940">
    <property type="component" value="Unassembled WGS sequence"/>
</dbReference>
<keyword evidence="4" id="KW-1185">Reference proteome</keyword>
<dbReference type="RefSeq" id="WP_109533218.1">
    <property type="nucleotide sequence ID" value="NZ_QEYD01000005.1"/>
</dbReference>
<dbReference type="Gene3D" id="3.40.710.10">
    <property type="entry name" value="DD-peptidase/beta-lactamase superfamily"/>
    <property type="match status" value="1"/>
</dbReference>